<dbReference type="Gene3D" id="3.40.710.10">
    <property type="entry name" value="DD-peptidase/beta-lactamase superfamily"/>
    <property type="match status" value="1"/>
</dbReference>
<dbReference type="InterPro" id="IPR050789">
    <property type="entry name" value="Diverse_Enzym_Activities"/>
</dbReference>
<evidence type="ECO:0000313" key="5">
    <source>
        <dbReference type="Proteomes" id="UP000718281"/>
    </source>
</evidence>
<feature type="domain" description="Beta-lactamase-related" evidence="3">
    <location>
        <begin position="28"/>
        <end position="347"/>
    </location>
</feature>
<feature type="transmembrane region" description="Helical" evidence="2">
    <location>
        <begin position="317"/>
        <end position="341"/>
    </location>
</feature>
<keyword evidence="2" id="KW-0812">Transmembrane</keyword>
<comment type="caution">
    <text evidence="4">The sequence shown here is derived from an EMBL/GenBank/DDBJ whole genome shotgun (WGS) entry which is preliminary data.</text>
</comment>
<dbReference type="EMBL" id="JADIXZ010000002">
    <property type="protein sequence ID" value="MBK6300017.1"/>
    <property type="molecule type" value="Genomic_DNA"/>
</dbReference>
<dbReference type="InterPro" id="IPR001466">
    <property type="entry name" value="Beta-lactam-related"/>
</dbReference>
<name>A0A935CCQ2_9MICO</name>
<keyword evidence="1" id="KW-0378">Hydrolase</keyword>
<dbReference type="InterPro" id="IPR012338">
    <property type="entry name" value="Beta-lactam/transpept-like"/>
</dbReference>
<dbReference type="Proteomes" id="UP000718281">
    <property type="component" value="Unassembled WGS sequence"/>
</dbReference>
<evidence type="ECO:0000313" key="4">
    <source>
        <dbReference type="EMBL" id="MBK6300017.1"/>
    </source>
</evidence>
<gene>
    <name evidence="4" type="ORF">IPF40_02825</name>
</gene>
<dbReference type="PANTHER" id="PTHR43283:SF11">
    <property type="entry name" value="BETA-LACTAMASE-RELATED DOMAIN-CONTAINING PROTEIN"/>
    <property type="match status" value="1"/>
</dbReference>
<dbReference type="PANTHER" id="PTHR43283">
    <property type="entry name" value="BETA-LACTAMASE-RELATED"/>
    <property type="match status" value="1"/>
</dbReference>
<keyword evidence="2" id="KW-0472">Membrane</keyword>
<sequence>MNASTGSELLDAVGTAAHAVHALASGPLGVTIGVTTGAGTRIKSVGAADGNHRALHTDTRFDIASVTKVVATTTAIHRLASVGVLRLDDRVDRFVADSPCTSDATISTLLTHRAGLWEWQPLYLAPSADGRPVDAYEAVAALPLRYPPGERRAYSDLGFILLGRIIERATGLSLAEAVSEFVTGPLGLVDTAYGPVTGDVAASAPGDGVERDMVGSGDPYPVLYPSREIAWRTHELTGEVNDGNCYRVLGGVSGHAGMFSTAVDLLRLGRSLALAATSDDLWRPDITAQIFAEGPDSGQALGWRTMPVLLGGVRRNLLWHPGFTGCALGLVPGTGVALVLLSNRLMSAAPLPTAQLWATALSSLGVSDAPMLIGSRP</sequence>
<evidence type="ECO:0000259" key="3">
    <source>
        <dbReference type="Pfam" id="PF00144"/>
    </source>
</evidence>
<keyword evidence="2" id="KW-1133">Transmembrane helix</keyword>
<dbReference type="SUPFAM" id="SSF56601">
    <property type="entry name" value="beta-lactamase/transpeptidase-like"/>
    <property type="match status" value="1"/>
</dbReference>
<dbReference type="GO" id="GO:0016787">
    <property type="term" value="F:hydrolase activity"/>
    <property type="evidence" value="ECO:0007669"/>
    <property type="project" value="UniProtKB-KW"/>
</dbReference>
<organism evidence="4 5">
    <name type="scientific">Candidatus Phosphoribacter hodrii</name>
    <dbReference type="NCBI Taxonomy" id="2953743"/>
    <lineage>
        <taxon>Bacteria</taxon>
        <taxon>Bacillati</taxon>
        <taxon>Actinomycetota</taxon>
        <taxon>Actinomycetes</taxon>
        <taxon>Micrococcales</taxon>
        <taxon>Dermatophilaceae</taxon>
        <taxon>Candidatus Phosphoribacter</taxon>
    </lineage>
</organism>
<evidence type="ECO:0000256" key="2">
    <source>
        <dbReference type="SAM" id="Phobius"/>
    </source>
</evidence>
<reference evidence="4 5" key="1">
    <citation type="submission" date="2020-10" db="EMBL/GenBank/DDBJ databases">
        <title>Connecting structure to function with the recovery of over 1000 high-quality activated sludge metagenome-assembled genomes encoding full-length rRNA genes using long-read sequencing.</title>
        <authorList>
            <person name="Singleton C.M."/>
            <person name="Petriglieri F."/>
            <person name="Kristensen J.M."/>
            <person name="Kirkegaard R.H."/>
            <person name="Michaelsen T.Y."/>
            <person name="Andersen M.H."/>
            <person name="Karst S.M."/>
            <person name="Dueholm M.S."/>
            <person name="Nielsen P.H."/>
            <person name="Albertsen M."/>
        </authorList>
    </citation>
    <scope>NUCLEOTIDE SEQUENCE [LARGE SCALE GENOMIC DNA]</scope>
    <source>
        <strain evidence="4">AalE_18-Q3-R2-46_BAT3C.188</strain>
    </source>
</reference>
<dbReference type="AlphaFoldDB" id="A0A935CCQ2"/>
<protein>
    <submittedName>
        <fullName evidence="4">Beta-lactamase family protein</fullName>
    </submittedName>
</protein>
<evidence type="ECO:0000256" key="1">
    <source>
        <dbReference type="ARBA" id="ARBA00022801"/>
    </source>
</evidence>
<dbReference type="Pfam" id="PF00144">
    <property type="entry name" value="Beta-lactamase"/>
    <property type="match status" value="1"/>
</dbReference>
<accession>A0A935CCQ2</accession>
<proteinExistence type="predicted"/>